<dbReference type="Proteomes" id="UP000823749">
    <property type="component" value="Chromosome 4"/>
</dbReference>
<gene>
    <name evidence="1" type="ORF">RHGRI_011173</name>
</gene>
<reference evidence="1" key="1">
    <citation type="submission" date="2020-08" db="EMBL/GenBank/DDBJ databases">
        <title>Plant Genome Project.</title>
        <authorList>
            <person name="Zhang R.-G."/>
        </authorList>
    </citation>
    <scope>NUCLEOTIDE SEQUENCE</scope>
    <source>
        <strain evidence="1">WSP0</strain>
        <tissue evidence="1">Leaf</tissue>
    </source>
</reference>
<organism evidence="1 2">
    <name type="scientific">Rhododendron griersonianum</name>
    <dbReference type="NCBI Taxonomy" id="479676"/>
    <lineage>
        <taxon>Eukaryota</taxon>
        <taxon>Viridiplantae</taxon>
        <taxon>Streptophyta</taxon>
        <taxon>Embryophyta</taxon>
        <taxon>Tracheophyta</taxon>
        <taxon>Spermatophyta</taxon>
        <taxon>Magnoliopsida</taxon>
        <taxon>eudicotyledons</taxon>
        <taxon>Gunneridae</taxon>
        <taxon>Pentapetalae</taxon>
        <taxon>asterids</taxon>
        <taxon>Ericales</taxon>
        <taxon>Ericaceae</taxon>
        <taxon>Ericoideae</taxon>
        <taxon>Rhodoreae</taxon>
        <taxon>Rhododendron</taxon>
    </lineage>
</organism>
<keyword evidence="2" id="KW-1185">Reference proteome</keyword>
<name>A0AAV6KLN5_9ERIC</name>
<comment type="caution">
    <text evidence="1">The sequence shown here is derived from an EMBL/GenBank/DDBJ whole genome shotgun (WGS) entry which is preliminary data.</text>
</comment>
<accession>A0AAV6KLN5</accession>
<proteinExistence type="predicted"/>
<dbReference type="EMBL" id="JACTNZ010000004">
    <property type="protein sequence ID" value="KAG5553219.1"/>
    <property type="molecule type" value="Genomic_DNA"/>
</dbReference>
<protein>
    <submittedName>
        <fullName evidence="1">Uncharacterized protein</fullName>
    </submittedName>
</protein>
<sequence>MSRRGRGGQPPFNPQALTQYRSLLAPEYPGPTLPSIDDMELLKLQSLGRHPHPLQSPRTSRLLQSLHHMCRITSSHLTTLCLTWN</sequence>
<evidence type="ECO:0000313" key="2">
    <source>
        <dbReference type="Proteomes" id="UP000823749"/>
    </source>
</evidence>
<evidence type="ECO:0000313" key="1">
    <source>
        <dbReference type="EMBL" id="KAG5553219.1"/>
    </source>
</evidence>
<dbReference type="AlphaFoldDB" id="A0AAV6KLN5"/>